<name>A0A1M4T6V2_9GAMM</name>
<organism evidence="1 2">
    <name type="scientific">Modicisalibacter ilicicola DSM 19980</name>
    <dbReference type="NCBI Taxonomy" id="1121942"/>
    <lineage>
        <taxon>Bacteria</taxon>
        <taxon>Pseudomonadati</taxon>
        <taxon>Pseudomonadota</taxon>
        <taxon>Gammaproteobacteria</taxon>
        <taxon>Oceanospirillales</taxon>
        <taxon>Halomonadaceae</taxon>
        <taxon>Modicisalibacter</taxon>
    </lineage>
</organism>
<evidence type="ECO:0000313" key="2">
    <source>
        <dbReference type="Proteomes" id="UP000184346"/>
    </source>
</evidence>
<dbReference type="STRING" id="1121942.SAMN02745148_00354"/>
<dbReference type="EMBL" id="FQUJ01000002">
    <property type="protein sequence ID" value="SHE40084.1"/>
    <property type="molecule type" value="Genomic_DNA"/>
</dbReference>
<sequence>MCMVFAIPTSAGISATRMRNVNPGVCYVERVNTPLEHAMETTRKLLKTVLLTQVEILGRLDRLEQLSAKNSDSECIDHVDSYAGAYDAPRADALNTLVESLDHDGLDDILPLLEKLQGQANRYN</sequence>
<proteinExistence type="predicted"/>
<accession>A0A1M4T6V2</accession>
<keyword evidence="2" id="KW-1185">Reference proteome</keyword>
<dbReference type="AlphaFoldDB" id="A0A1M4T6V2"/>
<gene>
    <name evidence="1" type="ORF">SAMN02745148_00354</name>
</gene>
<evidence type="ECO:0000313" key="1">
    <source>
        <dbReference type="EMBL" id="SHE40084.1"/>
    </source>
</evidence>
<dbReference type="Proteomes" id="UP000184346">
    <property type="component" value="Unassembled WGS sequence"/>
</dbReference>
<reference evidence="1 2" key="1">
    <citation type="submission" date="2016-11" db="EMBL/GenBank/DDBJ databases">
        <authorList>
            <person name="Jaros S."/>
            <person name="Januszkiewicz K."/>
            <person name="Wedrychowicz H."/>
        </authorList>
    </citation>
    <scope>NUCLEOTIDE SEQUENCE [LARGE SCALE GENOMIC DNA]</scope>
    <source>
        <strain evidence="1 2">DSM 19980</strain>
    </source>
</reference>
<protein>
    <submittedName>
        <fullName evidence="1">Uncharacterized protein</fullName>
    </submittedName>
</protein>